<keyword evidence="1" id="KW-0732">Signal</keyword>
<dbReference type="NCBIfam" id="NF033766">
    <property type="entry name" value="choice_anch_G"/>
    <property type="match status" value="1"/>
</dbReference>
<gene>
    <name evidence="2" type="ORF">NS354_12360</name>
</gene>
<evidence type="ECO:0000313" key="3">
    <source>
        <dbReference type="Proteomes" id="UP000070810"/>
    </source>
</evidence>
<feature type="signal peptide" evidence="1">
    <location>
        <begin position="1"/>
        <end position="21"/>
    </location>
</feature>
<evidence type="ECO:0000313" key="2">
    <source>
        <dbReference type="EMBL" id="KTR81554.1"/>
    </source>
</evidence>
<comment type="caution">
    <text evidence="2">The sequence shown here is derived from an EMBL/GenBank/DDBJ whole genome shotgun (WGS) entry which is preliminary data.</text>
</comment>
<dbReference type="InterPro" id="IPR047900">
    <property type="entry name" value="Choice_anch_G"/>
</dbReference>
<dbReference type="OrthoDB" id="5035198at2"/>
<organism evidence="2 3">
    <name type="scientific">Leucobacter chromiiresistens</name>
    <dbReference type="NCBI Taxonomy" id="1079994"/>
    <lineage>
        <taxon>Bacteria</taxon>
        <taxon>Bacillati</taxon>
        <taxon>Actinomycetota</taxon>
        <taxon>Actinomycetes</taxon>
        <taxon>Micrococcales</taxon>
        <taxon>Microbacteriaceae</taxon>
        <taxon>Leucobacter</taxon>
    </lineage>
</organism>
<feature type="chain" id="PRO_5007544187" description="Choice-of-anchor G family protein" evidence="1">
    <location>
        <begin position="22"/>
        <end position="588"/>
    </location>
</feature>
<evidence type="ECO:0008006" key="4">
    <source>
        <dbReference type="Google" id="ProtNLM"/>
    </source>
</evidence>
<evidence type="ECO:0000256" key="1">
    <source>
        <dbReference type="SAM" id="SignalP"/>
    </source>
</evidence>
<dbReference type="RefSeq" id="WP_153002216.1">
    <property type="nucleotide sequence ID" value="NZ_LDRK01000123.1"/>
</dbReference>
<dbReference type="Proteomes" id="UP000070810">
    <property type="component" value="Unassembled WGS sequence"/>
</dbReference>
<proteinExistence type="predicted"/>
<accession>A0A147EBG6</accession>
<protein>
    <recommendedName>
        <fullName evidence="4">Choice-of-anchor G family protein</fullName>
    </recommendedName>
</protein>
<name>A0A147EBG6_9MICO</name>
<dbReference type="EMBL" id="LDRK01000123">
    <property type="protein sequence ID" value="KTR81554.1"/>
    <property type="molecule type" value="Genomic_DNA"/>
</dbReference>
<reference evidence="2 3" key="1">
    <citation type="journal article" date="2016" name="Front. Microbiol.">
        <title>Genomic Resource of Rice Seed Associated Bacteria.</title>
        <authorList>
            <person name="Midha S."/>
            <person name="Bansal K."/>
            <person name="Sharma S."/>
            <person name="Kumar N."/>
            <person name="Patil P.P."/>
            <person name="Chaudhry V."/>
            <person name="Patil P.B."/>
        </authorList>
    </citation>
    <scope>NUCLEOTIDE SEQUENCE [LARGE SCALE GENOMIC DNA]</scope>
    <source>
        <strain evidence="2 3">NS354</strain>
    </source>
</reference>
<keyword evidence="3" id="KW-1185">Reference proteome</keyword>
<sequence length="588" mass="57610">MAAGLAALTALASAATFGATAAVADADLPSADAESAGHGHGLWIDGLGLDVASTASSSTEFPGAEGPETNGLDLALLQTATVDADGLTLPLLSDGTNGGLLALGDLGALSSYSASPSATSSVASSGIITEDGGIDLGPVNDPSSFTPAQLDASALVRQLLGDEVADELLDEATLSVGALASRVDAENGAATSEYSLSGLELELSSPAVAGLVDDVDGLAASLLDPVDALLAEGGSVDALVTGLVGTLNGLPLVDASVNSIGLDTTPLTGQLREQLLEEPVENGDGSVSVDLNDGTITVYLDQLAISGQPGETLSTLAPNTDVLSGDTVTAILNGVSEALVGPGPDSLVTKATSLITEGVYGVGLTIDLEVGLSATLPVVGTEIPVAGGSVLIEGTLGGILGQAGYDPLGIDTSDVTLLPGLPISVDLGAVLQPVVNAITPVVSSIGAAILPVLTTTVADIQPSLVELLQPIVTGLLDEALEPVLTEVLAVTINEQPEESDLGAEGFTVRALSVTLLPLLGDAAVNVQLGSASAFAEAAAATLTAAPNPVEQGGTVTLTGGGFTEGEDVTITFPDGTTETVTAAAGGAG</sequence>
<dbReference type="AlphaFoldDB" id="A0A147EBG6"/>
<feature type="non-terminal residue" evidence="2">
    <location>
        <position position="588"/>
    </location>
</feature>